<dbReference type="EMBL" id="QTSX02005708">
    <property type="protein sequence ID" value="KAJ9058756.1"/>
    <property type="molecule type" value="Genomic_DNA"/>
</dbReference>
<proteinExistence type="predicted"/>
<comment type="caution">
    <text evidence="1">The sequence shown here is derived from an EMBL/GenBank/DDBJ whole genome shotgun (WGS) entry which is preliminary data.</text>
</comment>
<gene>
    <name evidence="1" type="ORF">DSO57_1009094</name>
</gene>
<organism evidence="1 2">
    <name type="scientific">Entomophthora muscae</name>
    <dbReference type="NCBI Taxonomy" id="34485"/>
    <lineage>
        <taxon>Eukaryota</taxon>
        <taxon>Fungi</taxon>
        <taxon>Fungi incertae sedis</taxon>
        <taxon>Zoopagomycota</taxon>
        <taxon>Entomophthoromycotina</taxon>
        <taxon>Entomophthoromycetes</taxon>
        <taxon>Entomophthorales</taxon>
        <taxon>Entomophthoraceae</taxon>
        <taxon>Entomophthora</taxon>
    </lineage>
</organism>
<protein>
    <submittedName>
        <fullName evidence="1">Uncharacterized protein</fullName>
    </submittedName>
</protein>
<evidence type="ECO:0000313" key="1">
    <source>
        <dbReference type="EMBL" id="KAJ9058756.1"/>
    </source>
</evidence>
<keyword evidence="2" id="KW-1185">Reference proteome</keyword>
<name>A0ACC2S8N8_9FUNG</name>
<dbReference type="Proteomes" id="UP001165960">
    <property type="component" value="Unassembled WGS sequence"/>
</dbReference>
<sequence length="614" mass="68066">MIIQLIALIASVAGKPPTFDYIVVGSGPAGSMVAMGLAEKGFKTLLMDAGGDYMSSNITTPAFHVRASEDPNIAWDFFVKHYDPSTKLRQKVLYPRVGGLGGCTLHNAMIHILPNAVDYENMVKLTGDESWSEENMRRYYNKIARPNMAEKMLPMRLMSQLGSSLQSLAGSTNNMMSNKTEAWLKLSTVNIFNLLANDRKLFDLVSQILQRALVSNMLGFDINSYLRSGGLATDSESTFLVPMNVDVQNGGKRTGIYERLKVAVETTPLTIWTNSLVTNVILDNQKRAKGVAFLRGKHLYKAGKRVSRVKGKPGTVYARREVIISGGSFNTPQIMMLSGIGDPVHLEKMGIKPLVNLPGVGRNLHDRYEVGVNVRFDNPFYVLGDCTFRYSAATDPCFKQFTERASGPYTFNGILTGTTTKSKESLKTPDLFYLTAPINFWGYHVGMGDEVVDNKDIFSMLVLKARSFNRNGYVRLRSKDPTDVPDINFRYFTQGANKDLPPIIKGIRDLRNILSKFSSGFTEIRPGPNVKTDKQLTDYIIKTAWGHHACGTMKIGRHGDPMAVLDGKFRVRGVKKLRVVDMSIFPDIPGFFPVLYLYMVGAKAADVIAADALA</sequence>
<reference evidence="1" key="1">
    <citation type="submission" date="2022-04" db="EMBL/GenBank/DDBJ databases">
        <title>Genome of the entomopathogenic fungus Entomophthora muscae.</title>
        <authorList>
            <person name="Elya C."/>
            <person name="Lovett B.R."/>
            <person name="Lee E."/>
            <person name="Macias A.M."/>
            <person name="Hajek A.E."/>
            <person name="De Bivort B.L."/>
            <person name="Kasson M.T."/>
            <person name="De Fine Licht H.H."/>
            <person name="Stajich J.E."/>
        </authorList>
    </citation>
    <scope>NUCLEOTIDE SEQUENCE</scope>
    <source>
        <strain evidence="1">Berkeley</strain>
    </source>
</reference>
<accession>A0ACC2S8N8</accession>
<evidence type="ECO:0000313" key="2">
    <source>
        <dbReference type="Proteomes" id="UP001165960"/>
    </source>
</evidence>